<feature type="transmembrane region" description="Helical" evidence="1">
    <location>
        <begin position="114"/>
        <end position="132"/>
    </location>
</feature>
<protein>
    <submittedName>
        <fullName evidence="2">DUF4184 family protein</fullName>
    </submittedName>
</protein>
<accession>A0ABY3WYQ6</accession>
<gene>
    <name evidence="2" type="ORF">MMG00_11115</name>
</gene>
<evidence type="ECO:0000256" key="1">
    <source>
        <dbReference type="SAM" id="Phobius"/>
    </source>
</evidence>
<feature type="transmembrane region" description="Helical" evidence="1">
    <location>
        <begin position="165"/>
        <end position="186"/>
    </location>
</feature>
<organism evidence="2 3">
    <name type="scientific">Ignatzschineria rhizosphaerae</name>
    <dbReference type="NCBI Taxonomy" id="2923279"/>
    <lineage>
        <taxon>Bacteria</taxon>
        <taxon>Pseudomonadati</taxon>
        <taxon>Pseudomonadota</taxon>
        <taxon>Gammaproteobacteria</taxon>
        <taxon>Cardiobacteriales</taxon>
        <taxon>Ignatzschineriaceae</taxon>
        <taxon>Ignatzschineria</taxon>
    </lineage>
</organism>
<feature type="transmembrane region" description="Helical" evidence="1">
    <location>
        <begin position="224"/>
        <end position="246"/>
    </location>
</feature>
<keyword evidence="1" id="KW-0472">Membrane</keyword>
<dbReference type="InterPro" id="IPR025238">
    <property type="entry name" value="DUF4184"/>
</dbReference>
<dbReference type="Pfam" id="PF13803">
    <property type="entry name" value="DUF4184"/>
    <property type="match status" value="1"/>
</dbReference>
<dbReference type="RefSeq" id="WP_242148317.1">
    <property type="nucleotide sequence ID" value="NZ_CP093379.1"/>
</dbReference>
<proteinExistence type="predicted"/>
<feature type="transmembrane region" description="Helical" evidence="1">
    <location>
        <begin position="198"/>
        <end position="218"/>
    </location>
</feature>
<feature type="transmembrane region" description="Helical" evidence="1">
    <location>
        <begin position="47"/>
        <end position="70"/>
    </location>
</feature>
<sequence>MPFTLSHSIAGIALHRVSLQKLSLSALIIGAMMPDAEYLLRMKMLGVFGHTFLGIWLFDLPLGLLFFILFQKVIKTPLILNLPQGLSQRFTPFLANPPPLKTSLLPIELQSIKGVMLVLLSLFLGILSHICWDDFTHQTGFFVTRITLLQQEATLFHTKLPFYKILQLTSSLLGAIAIALWIYFLPKQKVRLFNQAKWRYQALFMALIIFIIMIRLSVSFTLQYAHLMVITLAASFLSLFLTALIWQFKNSDASFKIINPQPKNPS</sequence>
<dbReference type="Proteomes" id="UP000829542">
    <property type="component" value="Chromosome"/>
</dbReference>
<evidence type="ECO:0000313" key="2">
    <source>
        <dbReference type="EMBL" id="UNM95753.1"/>
    </source>
</evidence>
<reference evidence="2 3" key="1">
    <citation type="submission" date="2022-03" db="EMBL/GenBank/DDBJ databases">
        <title>Ignatzschineria rhizosphaerae HR5S32.</title>
        <authorList>
            <person name="Sun J.Q."/>
            <person name="Feng J.Y."/>
        </authorList>
    </citation>
    <scope>NUCLEOTIDE SEQUENCE [LARGE SCALE GENOMIC DNA]</scope>
    <source>
        <strain evidence="2 3">HR5S32</strain>
    </source>
</reference>
<keyword evidence="1" id="KW-1133">Transmembrane helix</keyword>
<evidence type="ECO:0000313" key="3">
    <source>
        <dbReference type="Proteomes" id="UP000829542"/>
    </source>
</evidence>
<dbReference type="EMBL" id="CP093379">
    <property type="protein sequence ID" value="UNM95753.1"/>
    <property type="molecule type" value="Genomic_DNA"/>
</dbReference>
<name>A0ABY3WYQ6_9GAMM</name>
<keyword evidence="1" id="KW-0812">Transmembrane</keyword>
<keyword evidence="3" id="KW-1185">Reference proteome</keyword>